<organism evidence="1 2">
    <name type="scientific">Solanum verrucosum</name>
    <dbReference type="NCBI Taxonomy" id="315347"/>
    <lineage>
        <taxon>Eukaryota</taxon>
        <taxon>Viridiplantae</taxon>
        <taxon>Streptophyta</taxon>
        <taxon>Embryophyta</taxon>
        <taxon>Tracheophyta</taxon>
        <taxon>Spermatophyta</taxon>
        <taxon>Magnoliopsida</taxon>
        <taxon>eudicotyledons</taxon>
        <taxon>Gunneridae</taxon>
        <taxon>Pentapetalae</taxon>
        <taxon>asterids</taxon>
        <taxon>lamiids</taxon>
        <taxon>Solanales</taxon>
        <taxon>Solanaceae</taxon>
        <taxon>Solanoideae</taxon>
        <taxon>Solaneae</taxon>
        <taxon>Solanum</taxon>
    </lineage>
</organism>
<sequence length="73" mass="8028">MLLGSSLVIRTITMSWMPLPTCASGYAVGVLIGDKLHLNPVHAVVQLRPSKWNLKESELKKNVIANNDEESVN</sequence>
<dbReference type="InterPro" id="IPR006886">
    <property type="entry name" value="RNA_pol_III_Rpc5"/>
</dbReference>
<name>A0AAF0PMI0_SOLVR</name>
<dbReference type="PANTHER" id="PTHR12069">
    <property type="entry name" value="DNA-DIRECTED RNA POLYMERASES III 80 KDA POLYPEPTIDE RNA POLYMERASE III SUBUNIT 5"/>
    <property type="match status" value="1"/>
</dbReference>
<accession>A0AAF0PMI0</accession>
<protein>
    <submittedName>
        <fullName evidence="1">Uncharacterized protein</fullName>
    </submittedName>
</protein>
<evidence type="ECO:0000313" key="2">
    <source>
        <dbReference type="Proteomes" id="UP001234989"/>
    </source>
</evidence>
<dbReference type="Proteomes" id="UP001234989">
    <property type="component" value="Chromosome 1"/>
</dbReference>
<reference evidence="1" key="1">
    <citation type="submission" date="2023-08" db="EMBL/GenBank/DDBJ databases">
        <title>A de novo genome assembly of Solanum verrucosum Schlechtendal, a Mexican diploid species geographically isolated from the other diploid A-genome species in potato relatives.</title>
        <authorList>
            <person name="Hosaka K."/>
        </authorList>
    </citation>
    <scope>NUCLEOTIDE SEQUENCE</scope>
    <source>
        <tissue evidence="1">Young leaves</tissue>
    </source>
</reference>
<gene>
    <name evidence="1" type="ORF">MTR67_000918</name>
</gene>
<dbReference type="PANTHER" id="PTHR12069:SF0">
    <property type="entry name" value="DNA-DIRECTED RNA POLYMERASE III SUBUNIT RPC5"/>
    <property type="match status" value="1"/>
</dbReference>
<evidence type="ECO:0000313" key="1">
    <source>
        <dbReference type="EMBL" id="WMV07533.1"/>
    </source>
</evidence>
<dbReference type="AlphaFoldDB" id="A0AAF0PMI0"/>
<dbReference type="Pfam" id="PF04801">
    <property type="entry name" value="RPC5"/>
    <property type="match status" value="1"/>
</dbReference>
<dbReference type="EMBL" id="CP133612">
    <property type="protein sequence ID" value="WMV07533.1"/>
    <property type="molecule type" value="Genomic_DNA"/>
</dbReference>
<keyword evidence="2" id="KW-1185">Reference proteome</keyword>
<proteinExistence type="predicted"/>
<dbReference type="GO" id="GO:0005666">
    <property type="term" value="C:RNA polymerase III complex"/>
    <property type="evidence" value="ECO:0007669"/>
    <property type="project" value="TreeGrafter"/>
</dbReference>
<dbReference type="GO" id="GO:0042797">
    <property type="term" value="P:tRNA transcription by RNA polymerase III"/>
    <property type="evidence" value="ECO:0007669"/>
    <property type="project" value="TreeGrafter"/>
</dbReference>